<evidence type="ECO:0000313" key="6">
    <source>
        <dbReference type="Proteomes" id="UP000015101"/>
    </source>
</evidence>
<evidence type="ECO:0000256" key="1">
    <source>
        <dbReference type="ARBA" id="ARBA00022737"/>
    </source>
</evidence>
<dbReference type="PANTHER" id="PTHR15704:SF7">
    <property type="entry name" value="SUPERKILLER COMPLEX PROTEIN 3"/>
    <property type="match status" value="1"/>
</dbReference>
<reference evidence="5" key="3">
    <citation type="submission" date="2015-06" db="UniProtKB">
        <authorList>
            <consortium name="EnsemblMetazoa"/>
        </authorList>
    </citation>
    <scope>IDENTIFICATION</scope>
</reference>
<dbReference type="PANTHER" id="PTHR15704">
    <property type="entry name" value="SUPERKILLER 3 PROTEIN-RELATED"/>
    <property type="match status" value="1"/>
</dbReference>
<organism evidence="5 6">
    <name type="scientific">Helobdella robusta</name>
    <name type="common">Californian leech</name>
    <dbReference type="NCBI Taxonomy" id="6412"/>
    <lineage>
        <taxon>Eukaryota</taxon>
        <taxon>Metazoa</taxon>
        <taxon>Spiralia</taxon>
        <taxon>Lophotrochozoa</taxon>
        <taxon>Annelida</taxon>
        <taxon>Clitellata</taxon>
        <taxon>Hirudinea</taxon>
        <taxon>Rhynchobdellida</taxon>
        <taxon>Glossiphoniidae</taxon>
        <taxon>Helobdella</taxon>
    </lineage>
</organism>
<dbReference type="InterPro" id="IPR039226">
    <property type="entry name" value="Ski3/TTC37"/>
</dbReference>
<dbReference type="PROSITE" id="PS50005">
    <property type="entry name" value="TPR"/>
    <property type="match status" value="1"/>
</dbReference>
<dbReference type="GO" id="GO:0055087">
    <property type="term" value="C:Ski complex"/>
    <property type="evidence" value="ECO:0007669"/>
    <property type="project" value="InterPro"/>
</dbReference>
<reference evidence="4 6" key="2">
    <citation type="journal article" date="2013" name="Nature">
        <title>Insights into bilaterian evolution from three spiralian genomes.</title>
        <authorList>
            <person name="Simakov O."/>
            <person name="Marletaz F."/>
            <person name="Cho S.J."/>
            <person name="Edsinger-Gonzales E."/>
            <person name="Havlak P."/>
            <person name="Hellsten U."/>
            <person name="Kuo D.H."/>
            <person name="Larsson T."/>
            <person name="Lv J."/>
            <person name="Arendt D."/>
            <person name="Savage R."/>
            <person name="Osoegawa K."/>
            <person name="de Jong P."/>
            <person name="Grimwood J."/>
            <person name="Chapman J.A."/>
            <person name="Shapiro H."/>
            <person name="Aerts A."/>
            <person name="Otillar R.P."/>
            <person name="Terry A.Y."/>
            <person name="Boore J.L."/>
            <person name="Grigoriev I.V."/>
            <person name="Lindberg D.R."/>
            <person name="Seaver E.C."/>
            <person name="Weisblat D.A."/>
            <person name="Putnam N.H."/>
            <person name="Rokhsar D.S."/>
        </authorList>
    </citation>
    <scope>NUCLEOTIDE SEQUENCE</scope>
</reference>
<dbReference type="CTD" id="20213223"/>
<dbReference type="GeneID" id="20213223"/>
<dbReference type="Gene3D" id="1.25.40.10">
    <property type="entry name" value="Tetratricopeptide repeat domain"/>
    <property type="match status" value="2"/>
</dbReference>
<dbReference type="STRING" id="6412.T1FWM8"/>
<dbReference type="eggNOG" id="KOG1127">
    <property type="taxonomic scope" value="Eukaryota"/>
</dbReference>
<evidence type="ECO:0000313" key="5">
    <source>
        <dbReference type="EnsemblMetazoa" id="HelroP194994"/>
    </source>
</evidence>
<dbReference type="RefSeq" id="XP_009012109.1">
    <property type="nucleotide sequence ID" value="XM_009013861.1"/>
</dbReference>
<dbReference type="SUPFAM" id="SSF48452">
    <property type="entry name" value="TPR-like"/>
    <property type="match status" value="3"/>
</dbReference>
<dbReference type="SMART" id="SM00028">
    <property type="entry name" value="TPR"/>
    <property type="match status" value="3"/>
</dbReference>
<dbReference type="KEGG" id="hro:HELRODRAFT_194994"/>
<dbReference type="HOGENOM" id="CLU_376956_0_0_1"/>
<keyword evidence="6" id="KW-1185">Reference proteome</keyword>
<reference evidence="6" key="1">
    <citation type="submission" date="2012-12" db="EMBL/GenBank/DDBJ databases">
        <authorList>
            <person name="Hellsten U."/>
            <person name="Grimwood J."/>
            <person name="Chapman J.A."/>
            <person name="Shapiro H."/>
            <person name="Aerts A."/>
            <person name="Otillar R.P."/>
            <person name="Terry A.Y."/>
            <person name="Boore J.L."/>
            <person name="Simakov O."/>
            <person name="Marletaz F."/>
            <person name="Cho S.-J."/>
            <person name="Edsinger-Gonzales E."/>
            <person name="Havlak P."/>
            <person name="Kuo D.-H."/>
            <person name="Larsson T."/>
            <person name="Lv J."/>
            <person name="Arendt D."/>
            <person name="Savage R."/>
            <person name="Osoegawa K."/>
            <person name="de Jong P."/>
            <person name="Lindberg D.R."/>
            <person name="Seaver E.C."/>
            <person name="Weisblat D.A."/>
            <person name="Putnam N.H."/>
            <person name="Grigoriev I.V."/>
            <person name="Rokhsar D.S."/>
        </authorList>
    </citation>
    <scope>NUCLEOTIDE SEQUENCE</scope>
</reference>
<name>T1FWM8_HELRO</name>
<dbReference type="OrthoDB" id="421075at2759"/>
<keyword evidence="2 3" id="KW-0802">TPR repeat</keyword>
<dbReference type="GO" id="GO:0006401">
    <property type="term" value="P:RNA catabolic process"/>
    <property type="evidence" value="ECO:0007669"/>
    <property type="project" value="InterPro"/>
</dbReference>
<proteinExistence type="predicted"/>
<dbReference type="EMBL" id="AMQM01009033">
    <property type="status" value="NOT_ANNOTATED_CDS"/>
    <property type="molecule type" value="Genomic_DNA"/>
</dbReference>
<protein>
    <recommendedName>
        <fullName evidence="7">Tetratricopeptide repeat protein 37</fullName>
    </recommendedName>
</protein>
<dbReference type="InParanoid" id="T1FWM8"/>
<dbReference type="Proteomes" id="UP000015101">
    <property type="component" value="Unassembled WGS sequence"/>
</dbReference>
<dbReference type="EnsemblMetazoa" id="HelroT194994">
    <property type="protein sequence ID" value="HelroP194994"/>
    <property type="gene ID" value="HelroG194994"/>
</dbReference>
<dbReference type="InterPro" id="IPR019734">
    <property type="entry name" value="TPR_rpt"/>
</dbReference>
<keyword evidence="1" id="KW-0677">Repeat</keyword>
<dbReference type="EMBL" id="KB095911">
    <property type="protein sequence ID" value="ESO09800.1"/>
    <property type="molecule type" value="Genomic_DNA"/>
</dbReference>
<dbReference type="InterPro" id="IPR011990">
    <property type="entry name" value="TPR-like_helical_dom_sf"/>
</dbReference>
<dbReference type="AlphaFoldDB" id="T1FWM8"/>
<feature type="repeat" description="TPR" evidence="3">
    <location>
        <begin position="136"/>
        <end position="169"/>
    </location>
</feature>
<evidence type="ECO:0008006" key="7">
    <source>
        <dbReference type="Google" id="ProtNLM"/>
    </source>
</evidence>
<sequence>MSMNRSACVEQKLGELAESIQNFKKVLEFDEKVLKLSKNFKCAYKCLGDCFSLLYHFPPTHIRIKLPRSFTSRDGDDDDDDGGGGVEVTEEAGLYTDDKLFLLELAERCYCSCLKLNSEASDVWYSLACSYYYQNAGAWSNLGFLYLINDKIELAHEAFKNAQSIEPSFANSWIGQALIAERLKDNLTVSHLESMDLFRHSVQIDNHPEAALSYAHWVCSTLDECNNINNNNNNNHNNNNNIDTKWLLYTFEHLKAVDAALDSMTKYLEERPDDYVGWNYFGLLCERKNLLITSCKAFERSLEMMNERDVDDGGESVRIVRTNYARLLCKTGQFELSLQHYNGLKDAKQQREQRHNNGEAAASAVDDDRHAIVTLCLHALCLYKNGQYDEAMIEYLRAKELVKDLRMEDLISVAMGIVCYAMGDNDHSQHFLLASIGAKRIPSIENLRSLLCLSVLIGQPILTKAVLSEMSKFKGQIVADATLCWLLCEATVVVNKSQDEGRLPFVCDLLRAIHLHPEKSEGWARSAMFLLQGHMTDDVMRNVQRFCEVALSNGDKNYSMVALQCLVMTSLLKPSKNNKLTSSSSSATKTSTTSSSFSLSSFRLAQKLVHMYPADSITNWSLLMHSCQKQLNNNNNNVNNNNNKVNNDDDVIGNDGGQWLKSFLERHTDHLIALVESVLKIDKSDKLLSKLHVWLSRVHIIATLLKNDVTQAKKLLNNALWLYEDDEFLQKLNERL</sequence>
<evidence type="ECO:0000256" key="2">
    <source>
        <dbReference type="ARBA" id="ARBA00022803"/>
    </source>
</evidence>
<evidence type="ECO:0000256" key="3">
    <source>
        <dbReference type="PROSITE-ProRule" id="PRU00339"/>
    </source>
</evidence>
<accession>T1FWM8</accession>
<evidence type="ECO:0000313" key="4">
    <source>
        <dbReference type="EMBL" id="ESO09800.1"/>
    </source>
</evidence>
<gene>
    <name evidence="5" type="primary">20213223</name>
    <name evidence="4" type="ORF">HELRODRAFT_194994</name>
</gene>